<evidence type="ECO:0000313" key="2">
    <source>
        <dbReference type="EMBL" id="MFD2026621.1"/>
    </source>
</evidence>
<feature type="transmembrane region" description="Helical" evidence="1">
    <location>
        <begin position="38"/>
        <end position="59"/>
    </location>
</feature>
<keyword evidence="1" id="KW-0812">Transmembrane</keyword>
<reference evidence="3" key="1">
    <citation type="journal article" date="2019" name="Int. J. Syst. Evol. Microbiol.">
        <title>The Global Catalogue of Microorganisms (GCM) 10K type strain sequencing project: providing services to taxonomists for standard genome sequencing and annotation.</title>
        <authorList>
            <consortium name="The Broad Institute Genomics Platform"/>
            <consortium name="The Broad Institute Genome Sequencing Center for Infectious Disease"/>
            <person name="Wu L."/>
            <person name="Ma J."/>
        </authorList>
    </citation>
    <scope>NUCLEOTIDE SEQUENCE [LARGE SCALE GENOMIC DNA]</scope>
    <source>
        <strain evidence="3">CCM 7043</strain>
    </source>
</reference>
<evidence type="ECO:0000256" key="1">
    <source>
        <dbReference type="SAM" id="Phobius"/>
    </source>
</evidence>
<evidence type="ECO:0000313" key="3">
    <source>
        <dbReference type="Proteomes" id="UP001597338"/>
    </source>
</evidence>
<accession>A0ABW4V9T4</accession>
<dbReference type="EMBL" id="JBHUHF010000001">
    <property type="protein sequence ID" value="MFD2026621.1"/>
    <property type="molecule type" value="Genomic_DNA"/>
</dbReference>
<keyword evidence="1" id="KW-1133">Transmembrane helix</keyword>
<dbReference type="RefSeq" id="WP_377198440.1">
    <property type="nucleotide sequence ID" value="NZ_JBHUHF010000001.1"/>
</dbReference>
<proteinExistence type="predicted"/>
<protein>
    <submittedName>
        <fullName evidence="2">Uncharacterized protein</fullName>
    </submittedName>
</protein>
<keyword evidence="1" id="KW-0472">Membrane</keyword>
<keyword evidence="3" id="KW-1185">Reference proteome</keyword>
<organism evidence="2 3">
    <name type="scientific">Promicromonospora aerolata</name>
    <dbReference type="NCBI Taxonomy" id="195749"/>
    <lineage>
        <taxon>Bacteria</taxon>
        <taxon>Bacillati</taxon>
        <taxon>Actinomycetota</taxon>
        <taxon>Actinomycetes</taxon>
        <taxon>Micrococcales</taxon>
        <taxon>Promicromonosporaceae</taxon>
        <taxon>Promicromonospora</taxon>
    </lineage>
</organism>
<name>A0ABW4V9T4_9MICO</name>
<gene>
    <name evidence="2" type="ORF">ACFSL2_13985</name>
</gene>
<comment type="caution">
    <text evidence="2">The sequence shown here is derived from an EMBL/GenBank/DDBJ whole genome shotgun (WGS) entry which is preliminary data.</text>
</comment>
<dbReference type="Proteomes" id="UP001597338">
    <property type="component" value="Unassembled WGS sequence"/>
</dbReference>
<sequence length="196" mass="20235">MNANARKKLWIGALVVFALVSVVRLVLTIQRDGIGDSSLWIALLIVLVICGITVAVMLGRSKGVATNARQGRQDVVVIPAYSTAESVEEAGAYANRVPGLMGVGGSPMALVVAAGQIEVWAGRRSTAPAWTVRRPAQAGVVQAVYGTRTIDALKVSDGATSATVIPAYSPLRAMGGSGAEALRRAVAEVGTGQPSR</sequence>